<dbReference type="InterPro" id="IPR008271">
    <property type="entry name" value="Ser/Thr_kinase_AS"/>
</dbReference>
<organism evidence="6 7">
    <name type="scientific">Zopfia rhizophila CBS 207.26</name>
    <dbReference type="NCBI Taxonomy" id="1314779"/>
    <lineage>
        <taxon>Eukaryota</taxon>
        <taxon>Fungi</taxon>
        <taxon>Dikarya</taxon>
        <taxon>Ascomycota</taxon>
        <taxon>Pezizomycotina</taxon>
        <taxon>Dothideomycetes</taxon>
        <taxon>Dothideomycetes incertae sedis</taxon>
        <taxon>Zopfiaceae</taxon>
        <taxon>Zopfia</taxon>
    </lineage>
</organism>
<dbReference type="GO" id="GO:0004674">
    <property type="term" value="F:protein serine/threonine kinase activity"/>
    <property type="evidence" value="ECO:0007669"/>
    <property type="project" value="TreeGrafter"/>
</dbReference>
<evidence type="ECO:0000256" key="3">
    <source>
        <dbReference type="ARBA" id="ARBA00022777"/>
    </source>
</evidence>
<evidence type="ECO:0000256" key="4">
    <source>
        <dbReference type="ARBA" id="ARBA00022840"/>
    </source>
</evidence>
<gene>
    <name evidence="6" type="ORF">K469DRAFT_711770</name>
</gene>
<name>A0A6A6DU70_9PEZI</name>
<keyword evidence="3 6" id="KW-0418">Kinase</keyword>
<evidence type="ECO:0000256" key="1">
    <source>
        <dbReference type="ARBA" id="ARBA00022679"/>
    </source>
</evidence>
<dbReference type="PROSITE" id="PS00108">
    <property type="entry name" value="PROTEIN_KINASE_ST"/>
    <property type="match status" value="1"/>
</dbReference>
<dbReference type="SUPFAM" id="SSF56112">
    <property type="entry name" value="Protein kinase-like (PK-like)"/>
    <property type="match status" value="1"/>
</dbReference>
<evidence type="ECO:0000313" key="6">
    <source>
        <dbReference type="EMBL" id="KAF2182593.1"/>
    </source>
</evidence>
<dbReference type="GO" id="GO:0005524">
    <property type="term" value="F:ATP binding"/>
    <property type="evidence" value="ECO:0007669"/>
    <property type="project" value="UniProtKB-KW"/>
</dbReference>
<dbReference type="Pfam" id="PF00069">
    <property type="entry name" value="Pkinase"/>
    <property type="match status" value="1"/>
</dbReference>
<dbReference type="EMBL" id="ML994647">
    <property type="protein sequence ID" value="KAF2182593.1"/>
    <property type="molecule type" value="Genomic_DNA"/>
</dbReference>
<evidence type="ECO:0000259" key="5">
    <source>
        <dbReference type="PROSITE" id="PS50011"/>
    </source>
</evidence>
<keyword evidence="1" id="KW-0808">Transferase</keyword>
<sequence length="404" mass="46342">MSYEIELGAYKENVDFRSRGEPEPHIRSQNIIFSCEGHRWHIKVTFRGGILRGEVPDAFIKAQKKLSIRRQQLRTFIWFIQLECLPLLEDTVTEVEFRPTSTGKRLGSKILPLRSHISKLPPDNGYNQFSGDFYYQIWEDPSRVFYPPLTKAFSVPTTLSSDLKTITEIAPGISRIRIISDVKEQDYIFKSLDKPNYHPRDSEALVHEIKNLQLFRHSPFIVQLVSVVGSTNPYYTGRSEAHSSVLRGILVEYHPGGTLEEALMAPYARSGWRKWPIQIACGLQQLHDKNIAHMDLKPSNIVIKSNNDAVIIDIGGIGFTAEWTAPEARKSGDPISLPWEARRRNDIWTYGKLLLRMVQFECDEEKVRLLHEVIDGTTKKEPNSRTELDFVVARLEQILKTSIT</sequence>
<reference evidence="6" key="1">
    <citation type="journal article" date="2020" name="Stud. Mycol.">
        <title>101 Dothideomycetes genomes: a test case for predicting lifestyles and emergence of pathogens.</title>
        <authorList>
            <person name="Haridas S."/>
            <person name="Albert R."/>
            <person name="Binder M."/>
            <person name="Bloem J."/>
            <person name="Labutti K."/>
            <person name="Salamov A."/>
            <person name="Andreopoulos B."/>
            <person name="Baker S."/>
            <person name="Barry K."/>
            <person name="Bills G."/>
            <person name="Bluhm B."/>
            <person name="Cannon C."/>
            <person name="Castanera R."/>
            <person name="Culley D."/>
            <person name="Daum C."/>
            <person name="Ezra D."/>
            <person name="Gonzalez J."/>
            <person name="Henrissat B."/>
            <person name="Kuo A."/>
            <person name="Liang C."/>
            <person name="Lipzen A."/>
            <person name="Lutzoni F."/>
            <person name="Magnuson J."/>
            <person name="Mondo S."/>
            <person name="Nolan M."/>
            <person name="Ohm R."/>
            <person name="Pangilinan J."/>
            <person name="Park H.-J."/>
            <person name="Ramirez L."/>
            <person name="Alfaro M."/>
            <person name="Sun H."/>
            <person name="Tritt A."/>
            <person name="Yoshinaga Y."/>
            <person name="Zwiers L.-H."/>
            <person name="Turgeon B."/>
            <person name="Goodwin S."/>
            <person name="Spatafora J."/>
            <person name="Crous P."/>
            <person name="Grigoriev I."/>
        </authorList>
    </citation>
    <scope>NUCLEOTIDE SEQUENCE</scope>
    <source>
        <strain evidence="6">CBS 207.26</strain>
    </source>
</reference>
<dbReference type="Gene3D" id="1.10.510.10">
    <property type="entry name" value="Transferase(Phosphotransferase) domain 1"/>
    <property type="match status" value="1"/>
</dbReference>
<dbReference type="InterPro" id="IPR000719">
    <property type="entry name" value="Prot_kinase_dom"/>
</dbReference>
<dbReference type="InterPro" id="IPR011009">
    <property type="entry name" value="Kinase-like_dom_sf"/>
</dbReference>
<dbReference type="PANTHER" id="PTHR44329:SF288">
    <property type="entry name" value="MITOGEN-ACTIVATED PROTEIN KINASE KINASE KINASE 20"/>
    <property type="match status" value="1"/>
</dbReference>
<protein>
    <submittedName>
        <fullName evidence="6">Kinase-like protein</fullName>
    </submittedName>
</protein>
<dbReference type="PROSITE" id="PS50011">
    <property type="entry name" value="PROTEIN_KINASE_DOM"/>
    <property type="match status" value="1"/>
</dbReference>
<dbReference type="OrthoDB" id="4062651at2759"/>
<accession>A0A6A6DU70</accession>
<keyword evidence="7" id="KW-1185">Reference proteome</keyword>
<dbReference type="Proteomes" id="UP000800200">
    <property type="component" value="Unassembled WGS sequence"/>
</dbReference>
<dbReference type="AlphaFoldDB" id="A0A6A6DU70"/>
<feature type="domain" description="Protein kinase" evidence="5">
    <location>
        <begin position="163"/>
        <end position="404"/>
    </location>
</feature>
<keyword evidence="2" id="KW-0547">Nucleotide-binding</keyword>
<dbReference type="CDD" id="cd00180">
    <property type="entry name" value="PKc"/>
    <property type="match status" value="1"/>
</dbReference>
<keyword evidence="4" id="KW-0067">ATP-binding</keyword>
<evidence type="ECO:0000256" key="2">
    <source>
        <dbReference type="ARBA" id="ARBA00022741"/>
    </source>
</evidence>
<evidence type="ECO:0000313" key="7">
    <source>
        <dbReference type="Proteomes" id="UP000800200"/>
    </source>
</evidence>
<dbReference type="SMART" id="SM00220">
    <property type="entry name" value="S_TKc"/>
    <property type="match status" value="1"/>
</dbReference>
<dbReference type="PANTHER" id="PTHR44329">
    <property type="entry name" value="SERINE/THREONINE-PROTEIN KINASE TNNI3K-RELATED"/>
    <property type="match status" value="1"/>
</dbReference>
<dbReference type="InterPro" id="IPR051681">
    <property type="entry name" value="Ser/Thr_Kinases-Pseudokinases"/>
</dbReference>
<proteinExistence type="predicted"/>